<accession>A0ABV5G3I1</accession>
<dbReference type="Proteomes" id="UP001589575">
    <property type="component" value="Unassembled WGS sequence"/>
</dbReference>
<evidence type="ECO:0000313" key="1">
    <source>
        <dbReference type="EMBL" id="MFB9073505.1"/>
    </source>
</evidence>
<organism evidence="1 2">
    <name type="scientific">Citricoccus parietis</name>
    <dbReference type="NCBI Taxonomy" id="592307"/>
    <lineage>
        <taxon>Bacteria</taxon>
        <taxon>Bacillati</taxon>
        <taxon>Actinomycetota</taxon>
        <taxon>Actinomycetes</taxon>
        <taxon>Micrococcales</taxon>
        <taxon>Micrococcaceae</taxon>
        <taxon>Citricoccus</taxon>
    </lineage>
</organism>
<sequence>MPVQRTCAQAHGGPSVTLLRVGDGAWNQDLRSAIVAHHDRLHHAPFGLTIHTLQDRPP</sequence>
<dbReference type="EMBL" id="JBHMFI010000001">
    <property type="protein sequence ID" value="MFB9073505.1"/>
    <property type="molecule type" value="Genomic_DNA"/>
</dbReference>
<name>A0ABV5G3I1_9MICC</name>
<evidence type="ECO:0000313" key="2">
    <source>
        <dbReference type="Proteomes" id="UP001589575"/>
    </source>
</evidence>
<reference evidence="1 2" key="1">
    <citation type="submission" date="2024-09" db="EMBL/GenBank/DDBJ databases">
        <authorList>
            <person name="Sun Q."/>
            <person name="Mori K."/>
        </authorList>
    </citation>
    <scope>NUCLEOTIDE SEQUENCE [LARGE SCALE GENOMIC DNA]</scope>
    <source>
        <strain evidence="1 2">CCM 7609</strain>
    </source>
</reference>
<comment type="caution">
    <text evidence="1">The sequence shown here is derived from an EMBL/GenBank/DDBJ whole genome shotgun (WGS) entry which is preliminary data.</text>
</comment>
<protein>
    <submittedName>
        <fullName evidence="1">Uncharacterized protein</fullName>
    </submittedName>
</protein>
<keyword evidence="2" id="KW-1185">Reference proteome</keyword>
<proteinExistence type="predicted"/>
<gene>
    <name evidence="1" type="ORF">ACFFX0_20825</name>
</gene>